<dbReference type="InterPro" id="IPR002931">
    <property type="entry name" value="Transglutaminase-like"/>
</dbReference>
<evidence type="ECO:0000259" key="1">
    <source>
        <dbReference type="SMART" id="SM00460"/>
    </source>
</evidence>
<organism evidence="2 3">
    <name type="scientific">Ramlibacter terrae</name>
    <dbReference type="NCBI Taxonomy" id="2732511"/>
    <lineage>
        <taxon>Bacteria</taxon>
        <taxon>Pseudomonadati</taxon>
        <taxon>Pseudomonadota</taxon>
        <taxon>Betaproteobacteria</taxon>
        <taxon>Burkholderiales</taxon>
        <taxon>Comamonadaceae</taxon>
        <taxon>Ramlibacter</taxon>
    </lineage>
</organism>
<dbReference type="SUPFAM" id="SSF54001">
    <property type="entry name" value="Cysteine proteinases"/>
    <property type="match status" value="1"/>
</dbReference>
<keyword evidence="3" id="KW-1185">Reference proteome</keyword>
<reference evidence="2 3" key="1">
    <citation type="submission" date="2020-05" db="EMBL/GenBank/DDBJ databases">
        <title>Ramlibacter rhizophilus sp. nov., isolated from rhizosphere soil of national flower Mugunghwa from South Korea.</title>
        <authorList>
            <person name="Zheng-Fei Y."/>
            <person name="Huan T."/>
        </authorList>
    </citation>
    <scope>NUCLEOTIDE SEQUENCE [LARGE SCALE GENOMIC DNA]</scope>
    <source>
        <strain evidence="2 3">H242</strain>
    </source>
</reference>
<dbReference type="EMBL" id="CP053418">
    <property type="protein sequence ID" value="QJW84297.1"/>
    <property type="molecule type" value="Genomic_DNA"/>
</dbReference>
<dbReference type="Gene3D" id="3.10.620.30">
    <property type="match status" value="1"/>
</dbReference>
<proteinExistence type="predicted"/>
<dbReference type="InterPro" id="IPR038765">
    <property type="entry name" value="Papain-like_cys_pep_sf"/>
</dbReference>
<name>A0ABX6P2K2_9BURK</name>
<feature type="domain" description="Transglutaminase-like" evidence="1">
    <location>
        <begin position="70"/>
        <end position="142"/>
    </location>
</feature>
<evidence type="ECO:0000313" key="2">
    <source>
        <dbReference type="EMBL" id="QJW84297.1"/>
    </source>
</evidence>
<accession>A0ABX6P2K2</accession>
<dbReference type="Proteomes" id="UP000500826">
    <property type="component" value="Chromosome"/>
</dbReference>
<evidence type="ECO:0000313" key="3">
    <source>
        <dbReference type="Proteomes" id="UP000500826"/>
    </source>
</evidence>
<dbReference type="PANTHER" id="PTHR33490">
    <property type="entry name" value="BLR5614 PROTEIN-RELATED"/>
    <property type="match status" value="1"/>
</dbReference>
<sequence length="231" mass="25955">MPDIEPRHCLAATGLVDSDNPEVRAFAQRHAQGADDRERAIALYYAVRDGFRYDPYRIDLSEGGMRASTVLANGFGWCVTKAALLAAACRAVGIPARLGFADVRNHLSTERMRQTMTTDIFIWHGYTEVFLEGAWRKATPAFNIELCERFGLHPLEFDGRSDSIYHPFDLAGNKHMEYLRERGSFADVPLAELVADFRSTYPEWLHGSESTSRLEQGDFLADVAKEPGPRL</sequence>
<dbReference type="Pfam" id="PF01841">
    <property type="entry name" value="Transglut_core"/>
    <property type="match status" value="1"/>
</dbReference>
<dbReference type="SMART" id="SM00460">
    <property type="entry name" value="TGc"/>
    <property type="match status" value="1"/>
</dbReference>
<gene>
    <name evidence="2" type="ORF">HK414_12185</name>
</gene>
<protein>
    <submittedName>
        <fullName evidence="2">Transglutaminase family protein</fullName>
    </submittedName>
</protein>
<reference evidence="2 3" key="2">
    <citation type="submission" date="2020-05" db="EMBL/GenBank/DDBJ databases">
        <authorList>
            <person name="Khan S.A."/>
            <person name="Jeon C.O."/>
            <person name="Chun B.H."/>
        </authorList>
    </citation>
    <scope>NUCLEOTIDE SEQUENCE [LARGE SCALE GENOMIC DNA]</scope>
    <source>
        <strain evidence="2 3">H242</strain>
    </source>
</reference>
<dbReference type="PANTHER" id="PTHR33490:SF3">
    <property type="entry name" value="CONSERVED INTEGRAL MEMBRANE PROTEIN"/>
    <property type="match status" value="1"/>
</dbReference>